<accession>A0A0J6CMZ0</accession>
<dbReference type="AlphaFoldDB" id="A0A0J6CMZ0"/>
<sequence length="152" mass="17719">MKGKSNVKKKEHHFQQIIRKLQEVSGLDVDILVEDHFPGRRMIGGKYSLETNRVTIYLEEIRKQCFRLFGSEEKLMDYFAVILAHELGHAADQSLLELSMVRAGKMEKQKRNQLSIKIEENAWMYAKKLVPDLQPILTVVMEQSLAIYKIEE</sequence>
<dbReference type="STRING" id="157733.AB986_17245"/>
<reference evidence="1" key="1">
    <citation type="submission" date="2015-06" db="EMBL/GenBank/DDBJ databases">
        <authorList>
            <person name="Liu B."/>
            <person name="Wang J."/>
            <person name="Zhu Y."/>
            <person name="Liu G."/>
            <person name="Chen Q."/>
            <person name="Zheng C."/>
            <person name="Che J."/>
            <person name="Ge C."/>
            <person name="Shi H."/>
            <person name="Pan Z."/>
            <person name="Liu X."/>
        </authorList>
    </citation>
    <scope>NUCLEOTIDE SEQUENCE [LARGE SCALE GENOMIC DNA]</scope>
    <source>
        <strain evidence="1">DSM 16346</strain>
    </source>
</reference>
<dbReference type="Proteomes" id="UP000035996">
    <property type="component" value="Unassembled WGS sequence"/>
</dbReference>
<proteinExistence type="predicted"/>
<evidence type="ECO:0000313" key="1">
    <source>
        <dbReference type="EMBL" id="KMM37586.1"/>
    </source>
</evidence>
<organism evidence="1 2">
    <name type="scientific">Guptibacillus hwajinpoensis</name>
    <dbReference type="NCBI Taxonomy" id="208199"/>
    <lineage>
        <taxon>Bacteria</taxon>
        <taxon>Bacillati</taxon>
        <taxon>Bacillota</taxon>
        <taxon>Bacilli</taxon>
        <taxon>Bacillales</taxon>
        <taxon>Guptibacillaceae</taxon>
        <taxon>Guptibacillus</taxon>
    </lineage>
</organism>
<name>A0A0J6CMZ0_9BACL</name>
<gene>
    <name evidence="1" type="ORF">AB986_17245</name>
</gene>
<keyword evidence="2" id="KW-1185">Reference proteome</keyword>
<evidence type="ECO:0008006" key="3">
    <source>
        <dbReference type="Google" id="ProtNLM"/>
    </source>
</evidence>
<comment type="caution">
    <text evidence="1">The sequence shown here is derived from an EMBL/GenBank/DDBJ whole genome shotgun (WGS) entry which is preliminary data.</text>
</comment>
<evidence type="ECO:0000313" key="2">
    <source>
        <dbReference type="Proteomes" id="UP000035996"/>
    </source>
</evidence>
<dbReference type="EMBL" id="LELK01000004">
    <property type="protein sequence ID" value="KMM37586.1"/>
    <property type="molecule type" value="Genomic_DNA"/>
</dbReference>
<protein>
    <recommendedName>
        <fullName evidence="3">IrrE N-terminal-like domain-containing protein</fullName>
    </recommendedName>
</protein>